<evidence type="ECO:0000313" key="2">
    <source>
        <dbReference type="EMBL" id="HIU59386.1"/>
    </source>
</evidence>
<dbReference type="SMART" id="SM00481">
    <property type="entry name" value="POLIIIAc"/>
    <property type="match status" value="1"/>
</dbReference>
<name>A0A9D1MFP9_9FIRM</name>
<dbReference type="InterPro" id="IPR003141">
    <property type="entry name" value="Pol/His_phosphatase_N"/>
</dbReference>
<dbReference type="Pfam" id="PF02811">
    <property type="entry name" value="PHP"/>
    <property type="match status" value="1"/>
</dbReference>
<dbReference type="PANTHER" id="PTHR42924">
    <property type="entry name" value="EXONUCLEASE"/>
    <property type="match status" value="1"/>
</dbReference>
<accession>A0A9D1MFP9</accession>
<dbReference type="InterPro" id="IPR004013">
    <property type="entry name" value="PHP_dom"/>
</dbReference>
<reference evidence="2" key="2">
    <citation type="journal article" date="2021" name="PeerJ">
        <title>Extensive microbial diversity within the chicken gut microbiome revealed by metagenomics and culture.</title>
        <authorList>
            <person name="Gilroy R."/>
            <person name="Ravi A."/>
            <person name="Getino M."/>
            <person name="Pursley I."/>
            <person name="Horton D.L."/>
            <person name="Alikhan N.F."/>
            <person name="Baker D."/>
            <person name="Gharbi K."/>
            <person name="Hall N."/>
            <person name="Watson M."/>
            <person name="Adriaenssens E.M."/>
            <person name="Foster-Nyarko E."/>
            <person name="Jarju S."/>
            <person name="Secka A."/>
            <person name="Antonio M."/>
            <person name="Oren A."/>
            <person name="Chaudhuri R.R."/>
            <person name="La Ragione R."/>
            <person name="Hildebrand F."/>
            <person name="Pallen M.J."/>
        </authorList>
    </citation>
    <scope>NUCLEOTIDE SEQUENCE</scope>
    <source>
        <strain evidence="2">11687</strain>
    </source>
</reference>
<reference evidence="2" key="1">
    <citation type="submission" date="2020-10" db="EMBL/GenBank/DDBJ databases">
        <authorList>
            <person name="Gilroy R."/>
        </authorList>
    </citation>
    <scope>NUCLEOTIDE SEQUENCE</scope>
    <source>
        <strain evidence="2">11687</strain>
    </source>
</reference>
<dbReference type="EMBL" id="DVMZ01000126">
    <property type="protein sequence ID" value="HIU59386.1"/>
    <property type="molecule type" value="Genomic_DNA"/>
</dbReference>
<dbReference type="PANTHER" id="PTHR42924:SF3">
    <property type="entry name" value="POLYMERASE_HISTIDINOL PHOSPHATASE N-TERMINAL DOMAIN-CONTAINING PROTEIN"/>
    <property type="match status" value="1"/>
</dbReference>
<sequence length="284" mass="31415">MANYPGAGLRLRTDLHTHSTYSDGFYSPEELCRRAKANGVELLSVTDHDTMNGEEEKRAAAEKYAIRYVSGWEISAYAGESKIHVTGYGCRRNEAYFSFMRERRELGFERAEDSIRKLRQAGIYLTLEDAKARRADPDSPVHTMHIAGAAAAVTGKTPGEIYEEYLAPGRLAHSSVGRPTPEQAIDCIHASGGIASVAHPGRITLPFGEREEMIARLVRYGADGIEAVYTTHTVEETEYFRSLAEKFGLLVTGGSDTHVEEDCHRIGFPVFFPDERLLSALGIV</sequence>
<dbReference type="Proteomes" id="UP000824081">
    <property type="component" value="Unassembled WGS sequence"/>
</dbReference>
<dbReference type="GO" id="GO:0035312">
    <property type="term" value="F:5'-3' DNA exonuclease activity"/>
    <property type="evidence" value="ECO:0007669"/>
    <property type="project" value="TreeGrafter"/>
</dbReference>
<dbReference type="Gene3D" id="3.20.20.140">
    <property type="entry name" value="Metal-dependent hydrolases"/>
    <property type="match status" value="1"/>
</dbReference>
<comment type="caution">
    <text evidence="2">The sequence shown here is derived from an EMBL/GenBank/DDBJ whole genome shotgun (WGS) entry which is preliminary data.</text>
</comment>
<dbReference type="Gene3D" id="1.10.150.650">
    <property type="match status" value="1"/>
</dbReference>
<evidence type="ECO:0000313" key="3">
    <source>
        <dbReference type="Proteomes" id="UP000824081"/>
    </source>
</evidence>
<feature type="domain" description="Polymerase/histidinol phosphatase N-terminal" evidence="1">
    <location>
        <begin position="13"/>
        <end position="78"/>
    </location>
</feature>
<dbReference type="InterPro" id="IPR052018">
    <property type="entry name" value="PHP_domain"/>
</dbReference>
<dbReference type="AlphaFoldDB" id="A0A9D1MFP9"/>
<dbReference type="GO" id="GO:0004534">
    <property type="term" value="F:5'-3' RNA exonuclease activity"/>
    <property type="evidence" value="ECO:0007669"/>
    <property type="project" value="TreeGrafter"/>
</dbReference>
<evidence type="ECO:0000259" key="1">
    <source>
        <dbReference type="SMART" id="SM00481"/>
    </source>
</evidence>
<organism evidence="2 3">
    <name type="scientific">Candidatus Scatosoma pullistercoris</name>
    <dbReference type="NCBI Taxonomy" id="2840934"/>
    <lineage>
        <taxon>Bacteria</taxon>
        <taxon>Bacillati</taxon>
        <taxon>Bacillota</taxon>
        <taxon>Clostridia</taxon>
        <taxon>Candidatus Scatosoma</taxon>
    </lineage>
</organism>
<proteinExistence type="predicted"/>
<protein>
    <submittedName>
        <fullName evidence="2">PHP domain-containing protein</fullName>
    </submittedName>
</protein>
<dbReference type="SUPFAM" id="SSF89550">
    <property type="entry name" value="PHP domain-like"/>
    <property type="match status" value="1"/>
</dbReference>
<dbReference type="CDD" id="cd07438">
    <property type="entry name" value="PHP_HisPPase_AMP"/>
    <property type="match status" value="1"/>
</dbReference>
<gene>
    <name evidence="2" type="ORF">IAC57_04710</name>
</gene>
<dbReference type="InterPro" id="IPR016195">
    <property type="entry name" value="Pol/histidinol_Pase-like"/>
</dbReference>